<dbReference type="InterPro" id="IPR052006">
    <property type="entry name" value="MLP-like"/>
</dbReference>
<dbReference type="OrthoDB" id="1072116at2759"/>
<dbReference type="PANTHER" id="PTHR31338">
    <property type="entry name" value="POLYKETIDE CYCLASE/DEHYDRASE AND LIPID TRANSPORT SUPERFAMILY PROTEIN"/>
    <property type="match status" value="1"/>
</dbReference>
<dbReference type="CDD" id="cd07816">
    <property type="entry name" value="Bet_v1-like"/>
    <property type="match status" value="1"/>
</dbReference>
<dbReference type="PANTHER" id="PTHR31338:SF21">
    <property type="entry name" value="BET V I_MAJOR LATEX PROTEIN DOMAIN-CONTAINING PROTEIN"/>
    <property type="match status" value="1"/>
</dbReference>
<comment type="subcellular location">
    <subcellularLocation>
        <location evidence="1">Membrane</location>
        <topology evidence="1">Multi-pass membrane protein</topology>
    </subcellularLocation>
</comment>
<accession>A0A835JU17</accession>
<feature type="domain" description="Bet v I/Major latex protein" evidence="3">
    <location>
        <begin position="86"/>
        <end position="234"/>
    </location>
</feature>
<dbReference type="SUPFAM" id="SSF55961">
    <property type="entry name" value="Bet v1-like"/>
    <property type="match status" value="1"/>
</dbReference>
<evidence type="ECO:0000313" key="5">
    <source>
        <dbReference type="Proteomes" id="UP000657918"/>
    </source>
</evidence>
<evidence type="ECO:0000256" key="1">
    <source>
        <dbReference type="ARBA" id="ARBA00004141"/>
    </source>
</evidence>
<comment type="caution">
    <text evidence="4">The sequence shown here is derived from an EMBL/GenBank/DDBJ whole genome shotgun (WGS) entry which is preliminary data.</text>
</comment>
<gene>
    <name evidence="4" type="ORF">SADUNF_Sadunf08G0107100</name>
</gene>
<dbReference type="InterPro" id="IPR000916">
    <property type="entry name" value="Bet_v_I/MLP"/>
</dbReference>
<name>A0A835JU17_9ROSI</name>
<comment type="similarity">
    <text evidence="2">Belongs to the MLP family.</text>
</comment>
<dbReference type="GO" id="GO:0006952">
    <property type="term" value="P:defense response"/>
    <property type="evidence" value="ECO:0007669"/>
    <property type="project" value="InterPro"/>
</dbReference>
<dbReference type="InterPro" id="IPR023393">
    <property type="entry name" value="START-like_dom_sf"/>
</dbReference>
<sequence length="234" mass="26543">MAAMCDVSEAAAALIYGLEPVRGSGFTWFLLGERWGATGWIGGALVLGKMFCSPRLGEAWKIRKERWERSLTRIPDTIILENKTMSLKGNLETVMELKSSPEKFLSIWKTQAYHIPNHTPDNIHAVDMHEGEWETEGSIKIWRYSVDGKQEVFKEKVVVDEEKNTLALIGLEGDVMTTYKVFNPTYHLTPKGDGSLARLIIEYEKLDENNPVPDKYMDFMISVTRDIDANLTKA</sequence>
<dbReference type="Proteomes" id="UP000657918">
    <property type="component" value="Chromosome 8"/>
</dbReference>
<dbReference type="Gene3D" id="3.30.530.20">
    <property type="match status" value="1"/>
</dbReference>
<evidence type="ECO:0000256" key="2">
    <source>
        <dbReference type="ARBA" id="ARBA00038242"/>
    </source>
</evidence>
<dbReference type="SUPFAM" id="SSF103481">
    <property type="entry name" value="Multidrug resistance efflux transporter EmrE"/>
    <property type="match status" value="1"/>
</dbReference>
<protein>
    <recommendedName>
        <fullName evidence="3">Bet v I/Major latex protein domain-containing protein</fullName>
    </recommendedName>
</protein>
<organism evidence="4 5">
    <name type="scientific">Salix dunnii</name>
    <dbReference type="NCBI Taxonomy" id="1413687"/>
    <lineage>
        <taxon>Eukaryota</taxon>
        <taxon>Viridiplantae</taxon>
        <taxon>Streptophyta</taxon>
        <taxon>Embryophyta</taxon>
        <taxon>Tracheophyta</taxon>
        <taxon>Spermatophyta</taxon>
        <taxon>Magnoliopsida</taxon>
        <taxon>eudicotyledons</taxon>
        <taxon>Gunneridae</taxon>
        <taxon>Pentapetalae</taxon>
        <taxon>rosids</taxon>
        <taxon>fabids</taxon>
        <taxon>Malpighiales</taxon>
        <taxon>Salicaceae</taxon>
        <taxon>Saliceae</taxon>
        <taxon>Salix</taxon>
    </lineage>
</organism>
<keyword evidence="5" id="KW-1185">Reference proteome</keyword>
<evidence type="ECO:0000313" key="4">
    <source>
        <dbReference type="EMBL" id="KAF9677432.1"/>
    </source>
</evidence>
<dbReference type="Pfam" id="PF00407">
    <property type="entry name" value="Bet_v_1"/>
    <property type="match status" value="1"/>
</dbReference>
<proteinExistence type="inferred from homology"/>
<dbReference type="EMBL" id="JADGMS010000008">
    <property type="protein sequence ID" value="KAF9677432.1"/>
    <property type="molecule type" value="Genomic_DNA"/>
</dbReference>
<evidence type="ECO:0000259" key="3">
    <source>
        <dbReference type="SMART" id="SM01037"/>
    </source>
</evidence>
<reference evidence="4 5" key="1">
    <citation type="submission" date="2020-10" db="EMBL/GenBank/DDBJ databases">
        <title>Plant Genome Project.</title>
        <authorList>
            <person name="Zhang R.-G."/>
        </authorList>
    </citation>
    <scope>NUCLEOTIDE SEQUENCE [LARGE SCALE GENOMIC DNA]</scope>
    <source>
        <strain evidence="4">FAFU-HL-1</strain>
        <tissue evidence="4">Leaf</tissue>
    </source>
</reference>
<dbReference type="AlphaFoldDB" id="A0A835JU17"/>
<dbReference type="SMART" id="SM01037">
    <property type="entry name" value="Bet_v_1"/>
    <property type="match status" value="1"/>
</dbReference>
<dbReference type="InterPro" id="IPR037185">
    <property type="entry name" value="EmrE-like"/>
</dbReference>